<dbReference type="GeneID" id="29065863"/>
<organism evidence="1 2">
    <name type="scientific">Erwinia phage vB_EamP_Frozen</name>
    <dbReference type="NCBI Taxonomy" id="1852641"/>
    <lineage>
        <taxon>Viruses</taxon>
        <taxon>Duplodnaviria</taxon>
        <taxon>Heunggongvirae</taxon>
        <taxon>Uroviricota</taxon>
        <taxon>Caudoviricetes</taxon>
        <taxon>Schitoviridae</taxon>
        <taxon>Erskinevirinae</taxon>
        <taxon>Johnsonvirus</taxon>
        <taxon>Johnsonvirus frozen</taxon>
    </lineage>
</organism>
<dbReference type="KEGG" id="vg:29065863"/>
<evidence type="ECO:0000313" key="1">
    <source>
        <dbReference type="EMBL" id="ANJ65221.1"/>
    </source>
</evidence>
<proteinExistence type="predicted"/>
<keyword evidence="2" id="KW-1185">Reference proteome</keyword>
<dbReference type="RefSeq" id="YP_009286221.1">
    <property type="nucleotide sequence ID" value="NC_031062.2"/>
</dbReference>
<accession>A0A191ZCV7</accession>
<dbReference type="Proteomes" id="UP000202061">
    <property type="component" value="Segment"/>
</dbReference>
<reference evidence="1" key="1">
    <citation type="submission" date="2017-06" db="EMBL/GenBank/DDBJ databases">
        <authorList>
            <person name="Berg J.A."/>
            <person name="Peck M.D."/>
            <person name="Grossarth S.E."/>
            <person name="Jarvis T.M."/>
            <person name="Merrill B.D."/>
            <person name="Breakwell D.P."/>
            <person name="Burnett S.H."/>
            <person name="Grose J.H."/>
        </authorList>
    </citation>
    <scope>NUCLEOTIDE SEQUENCE [LARGE SCALE GENOMIC DNA]</scope>
</reference>
<name>A0A191ZCV7_9CAUD</name>
<gene>
    <name evidence="1" type="ORF">FROZEN_100</name>
</gene>
<protein>
    <submittedName>
        <fullName evidence="1">Uncharacterized protein</fullName>
    </submittedName>
</protein>
<evidence type="ECO:0000313" key="2">
    <source>
        <dbReference type="Proteomes" id="UP000202061"/>
    </source>
</evidence>
<sequence length="116" mass="13337">MQAFLFSYPYSFLKLICRSYMKLSEIKQIDLTPGKGSGTVHTKTGAKERESRCLRVIKQHELVYSEEFGVLITIAPGKYQRGLPNGTRYQGIPVKPATVMQVRESWIIYFYPEVAR</sequence>
<dbReference type="EMBL" id="KX098389">
    <property type="protein sequence ID" value="ANJ65221.1"/>
    <property type="molecule type" value="Genomic_DNA"/>
</dbReference>